<evidence type="ECO:0000313" key="3">
    <source>
        <dbReference type="EMBL" id="PRP98304.1"/>
    </source>
</evidence>
<dbReference type="EMBL" id="PVNK01000146">
    <property type="protein sequence ID" value="PRP98304.1"/>
    <property type="molecule type" value="Genomic_DNA"/>
</dbReference>
<dbReference type="OrthoDB" id="5511006at2"/>
<proteinExistence type="predicted"/>
<dbReference type="RefSeq" id="WP_106392404.1">
    <property type="nucleotide sequence ID" value="NZ_PVNK01000146.1"/>
</dbReference>
<feature type="transmembrane region" description="Helical" evidence="2">
    <location>
        <begin position="50"/>
        <end position="68"/>
    </location>
</feature>
<dbReference type="AlphaFoldDB" id="A0A2S9XZL7"/>
<keyword evidence="4" id="KW-1185">Reference proteome</keyword>
<dbReference type="Proteomes" id="UP000237968">
    <property type="component" value="Unassembled WGS sequence"/>
</dbReference>
<keyword evidence="2" id="KW-0812">Transmembrane</keyword>
<evidence type="ECO:0000256" key="1">
    <source>
        <dbReference type="SAM" id="MobiDB-lite"/>
    </source>
</evidence>
<keyword evidence="2" id="KW-0472">Membrane</keyword>
<sequence>MARLTEGREAQTSEDQDQREGAGKTPVSADPASAEVAAEVAAEPDHSMKFVFIGLALVSVIVGVLGYWRYASSEQWVVEGVAKMDALGPKLDAEGCVDEVVGWYNDCDQHDANAAVCLQGVGILMQHCLSARERTQTCELYLNPESAAHAVTDDMRARARNPDKAGGSGRWVYARCEERDMVCRNKRECACAEAYRAIDSFCRTGEEAVQL</sequence>
<name>A0A2S9XZL7_9BACT</name>
<protein>
    <submittedName>
        <fullName evidence="3">Uncharacterized protein</fullName>
    </submittedName>
</protein>
<accession>A0A2S9XZL7</accession>
<feature type="compositionally biased region" description="Basic and acidic residues" evidence="1">
    <location>
        <begin position="1"/>
        <end position="22"/>
    </location>
</feature>
<organism evidence="3 4">
    <name type="scientific">Enhygromyxa salina</name>
    <dbReference type="NCBI Taxonomy" id="215803"/>
    <lineage>
        <taxon>Bacteria</taxon>
        <taxon>Pseudomonadati</taxon>
        <taxon>Myxococcota</taxon>
        <taxon>Polyangia</taxon>
        <taxon>Nannocystales</taxon>
        <taxon>Nannocystaceae</taxon>
        <taxon>Enhygromyxa</taxon>
    </lineage>
</organism>
<gene>
    <name evidence="3" type="ORF">ENSA5_30370</name>
</gene>
<comment type="caution">
    <text evidence="3">The sequence shown here is derived from an EMBL/GenBank/DDBJ whole genome shotgun (WGS) entry which is preliminary data.</text>
</comment>
<keyword evidence="2" id="KW-1133">Transmembrane helix</keyword>
<evidence type="ECO:0000313" key="4">
    <source>
        <dbReference type="Proteomes" id="UP000237968"/>
    </source>
</evidence>
<reference evidence="3 4" key="1">
    <citation type="submission" date="2018-03" db="EMBL/GenBank/DDBJ databases">
        <title>Draft Genome Sequences of the Obligatory Marine Myxobacteria Enhygromyxa salina SWB005.</title>
        <authorList>
            <person name="Poehlein A."/>
            <person name="Moghaddam J.A."/>
            <person name="Harms H."/>
            <person name="Alanjari M."/>
            <person name="Koenig G.M."/>
            <person name="Daniel R."/>
            <person name="Schaeberle T.F."/>
        </authorList>
    </citation>
    <scope>NUCLEOTIDE SEQUENCE [LARGE SCALE GENOMIC DNA]</scope>
    <source>
        <strain evidence="3 4">SWB005</strain>
    </source>
</reference>
<feature type="region of interest" description="Disordered" evidence="1">
    <location>
        <begin position="1"/>
        <end position="31"/>
    </location>
</feature>
<evidence type="ECO:0000256" key="2">
    <source>
        <dbReference type="SAM" id="Phobius"/>
    </source>
</evidence>